<evidence type="ECO:0000313" key="2">
    <source>
        <dbReference type="EMBL" id="ANQ07497.1"/>
    </source>
</evidence>
<dbReference type="RefSeq" id="XP_019914192.1">
    <property type="nucleotide sequence ID" value="XM_020058356.1"/>
</dbReference>
<sequence>MKITKVLVTLAALVALNSLTPYTCKSLLLEKVKSELDVVDKNIKKKNFKKKLIISSVVLGVAILVNVLAGIGYYNYKKKQQCQHEQKDHLPEPKMNVPVNKHAKITKEIIDEVNRISEKNMAEKFKSGKPYYPKLKDILLNIENEVKKRNAKFDRYNISDMSYDIFRNLYHISERWKKNPNLVLANK</sequence>
<evidence type="ECO:0000256" key="1">
    <source>
        <dbReference type="SAM" id="Phobius"/>
    </source>
</evidence>
<reference evidence="3" key="1">
    <citation type="submission" date="2016-06" db="EMBL/GenBank/DDBJ databases">
        <title>First high quality genome sequence of Plasmodium coatneyi using continuous long reads from single molecule, real-time sequencing.</title>
        <authorList>
            <person name="Chien J.-T."/>
            <person name="Pakala S.B."/>
            <person name="Geraldo J.A."/>
            <person name="Lapp S.A."/>
            <person name="Barnwell J.W."/>
            <person name="Kissinger J.C."/>
            <person name="Galinski M.R."/>
            <person name="Humphrey J.C."/>
        </authorList>
    </citation>
    <scope>NUCLEOTIDE SEQUENCE [LARGE SCALE GENOMIC DNA]</scope>
    <source>
        <strain evidence="3">Hackeri</strain>
    </source>
</reference>
<keyword evidence="1" id="KW-0472">Membrane</keyword>
<organism evidence="2 3">
    <name type="scientific">Plasmodium coatneyi</name>
    <dbReference type="NCBI Taxonomy" id="208452"/>
    <lineage>
        <taxon>Eukaryota</taxon>
        <taxon>Sar</taxon>
        <taxon>Alveolata</taxon>
        <taxon>Apicomplexa</taxon>
        <taxon>Aconoidasida</taxon>
        <taxon>Haemosporida</taxon>
        <taxon>Plasmodiidae</taxon>
        <taxon>Plasmodium</taxon>
    </lineage>
</organism>
<dbReference type="EMBL" id="CP016245">
    <property type="protein sequence ID" value="ANQ07497.1"/>
    <property type="molecule type" value="Genomic_DNA"/>
</dbReference>
<feature type="transmembrane region" description="Helical" evidence="1">
    <location>
        <begin position="52"/>
        <end position="74"/>
    </location>
</feature>
<name>A0A1B1DY15_9APIC</name>
<dbReference type="NCBIfam" id="TIGR01495">
    <property type="entry name" value="ETRAMP"/>
    <property type="match status" value="1"/>
</dbReference>
<keyword evidence="3" id="KW-1185">Reference proteome</keyword>
<keyword evidence="1" id="KW-1133">Transmembrane helix</keyword>
<dbReference type="OrthoDB" id="386906at2759"/>
<dbReference type="Pfam" id="PF09716">
    <property type="entry name" value="ETRAMP"/>
    <property type="match status" value="1"/>
</dbReference>
<dbReference type="GeneID" id="30908273"/>
<dbReference type="InterPro" id="IPR006389">
    <property type="entry name" value="Early_transc_mb_plasmodium"/>
</dbReference>
<proteinExistence type="predicted"/>
<dbReference type="AlphaFoldDB" id="A0A1B1DY15"/>
<dbReference type="Proteomes" id="UP000092716">
    <property type="component" value="Chromosome 7"/>
</dbReference>
<dbReference type="KEGG" id="pcot:PCOAH_00015470"/>
<gene>
    <name evidence="2" type="ORF">PCOAH_00015470</name>
</gene>
<protein>
    <submittedName>
        <fullName evidence="2">Early transcribed membrane protein</fullName>
    </submittedName>
</protein>
<keyword evidence="1" id="KW-0812">Transmembrane</keyword>
<dbReference type="VEuPathDB" id="PlasmoDB:PCOAH_00015470"/>
<accession>A0A1B1DY15</accession>
<evidence type="ECO:0000313" key="3">
    <source>
        <dbReference type="Proteomes" id="UP000092716"/>
    </source>
</evidence>